<accession>A0A4Y2V7F2</accession>
<dbReference type="Proteomes" id="UP000499080">
    <property type="component" value="Unassembled WGS sequence"/>
</dbReference>
<keyword evidence="2" id="KW-1185">Reference proteome</keyword>
<protein>
    <recommendedName>
        <fullName evidence="3">RNase H type-1 domain-containing protein</fullName>
    </recommendedName>
</protein>
<gene>
    <name evidence="1" type="ORF">AVEN_11565_1</name>
</gene>
<dbReference type="InterPro" id="IPR036397">
    <property type="entry name" value="RNaseH_sf"/>
</dbReference>
<name>A0A4Y2V7F2_ARAVE</name>
<evidence type="ECO:0000313" key="2">
    <source>
        <dbReference type="Proteomes" id="UP000499080"/>
    </source>
</evidence>
<reference evidence="1 2" key="1">
    <citation type="journal article" date="2019" name="Sci. Rep.">
        <title>Orb-weaving spider Araneus ventricosus genome elucidates the spidroin gene catalogue.</title>
        <authorList>
            <person name="Kono N."/>
            <person name="Nakamura H."/>
            <person name="Ohtoshi R."/>
            <person name="Moran D.A.P."/>
            <person name="Shinohara A."/>
            <person name="Yoshida Y."/>
            <person name="Fujiwara M."/>
            <person name="Mori M."/>
            <person name="Tomita M."/>
            <person name="Arakawa K."/>
        </authorList>
    </citation>
    <scope>NUCLEOTIDE SEQUENCE [LARGE SCALE GENOMIC DNA]</scope>
</reference>
<dbReference type="InterPro" id="IPR012337">
    <property type="entry name" value="RNaseH-like_sf"/>
</dbReference>
<dbReference type="EMBL" id="BGPR01043817">
    <property type="protein sequence ID" value="GBO20461.1"/>
    <property type="molecule type" value="Genomic_DNA"/>
</dbReference>
<proteinExistence type="predicted"/>
<dbReference type="GO" id="GO:0003676">
    <property type="term" value="F:nucleic acid binding"/>
    <property type="evidence" value="ECO:0007669"/>
    <property type="project" value="InterPro"/>
</dbReference>
<evidence type="ECO:0008006" key="3">
    <source>
        <dbReference type="Google" id="ProtNLM"/>
    </source>
</evidence>
<organism evidence="1 2">
    <name type="scientific">Araneus ventricosus</name>
    <name type="common">Orbweaver spider</name>
    <name type="synonym">Epeira ventricosa</name>
    <dbReference type="NCBI Taxonomy" id="182803"/>
    <lineage>
        <taxon>Eukaryota</taxon>
        <taxon>Metazoa</taxon>
        <taxon>Ecdysozoa</taxon>
        <taxon>Arthropoda</taxon>
        <taxon>Chelicerata</taxon>
        <taxon>Arachnida</taxon>
        <taxon>Araneae</taxon>
        <taxon>Araneomorphae</taxon>
        <taxon>Entelegynae</taxon>
        <taxon>Araneoidea</taxon>
        <taxon>Araneidae</taxon>
        <taxon>Araneus</taxon>
    </lineage>
</organism>
<sequence length="186" mass="21091">MDEAGYGFNFLRTKLPHLSEAKIKEGIFEGPQIRQLFKDSTLMKHLNRITNLQKISLSTQRHFCIYTDSMSSLETLCHPHFQMHPVAMEILGLLQTLQHGGFCILFCWIPSHVGITGYEQADHSAKTDATLLHREIPYCDVKKSVARRIFLCGKSHGTCRSEINCITSNLLLVCGQFCLFEGLMSN</sequence>
<evidence type="ECO:0000313" key="1">
    <source>
        <dbReference type="EMBL" id="GBO20461.1"/>
    </source>
</evidence>
<dbReference type="SUPFAM" id="SSF53098">
    <property type="entry name" value="Ribonuclease H-like"/>
    <property type="match status" value="1"/>
</dbReference>
<comment type="caution">
    <text evidence="1">The sequence shown here is derived from an EMBL/GenBank/DDBJ whole genome shotgun (WGS) entry which is preliminary data.</text>
</comment>
<dbReference type="OrthoDB" id="4368687at2759"/>
<dbReference type="AlphaFoldDB" id="A0A4Y2V7F2"/>
<dbReference type="Gene3D" id="3.30.420.10">
    <property type="entry name" value="Ribonuclease H-like superfamily/Ribonuclease H"/>
    <property type="match status" value="1"/>
</dbReference>